<dbReference type="InParanoid" id="A0A0U5JCM9"/>
<dbReference type="InterPro" id="IPR003423">
    <property type="entry name" value="OMP_efflux"/>
</dbReference>
<evidence type="ECO:0000256" key="8">
    <source>
        <dbReference type="SAM" id="MobiDB-lite"/>
    </source>
</evidence>
<organism evidence="9 10">
    <name type="scientific">Candidatus Protochlamydia naegleriophila</name>
    <dbReference type="NCBI Taxonomy" id="389348"/>
    <lineage>
        <taxon>Bacteria</taxon>
        <taxon>Pseudomonadati</taxon>
        <taxon>Chlamydiota</taxon>
        <taxon>Chlamydiia</taxon>
        <taxon>Parachlamydiales</taxon>
        <taxon>Parachlamydiaceae</taxon>
        <taxon>Candidatus Protochlamydia</taxon>
    </lineage>
</organism>
<dbReference type="PATRIC" id="fig|389348.3.peg.2273"/>
<dbReference type="Gene3D" id="1.20.1600.10">
    <property type="entry name" value="Outer membrane efflux proteins (OEP)"/>
    <property type="match status" value="1"/>
</dbReference>
<dbReference type="Proteomes" id="UP000069902">
    <property type="component" value="Chromosome cPNK"/>
</dbReference>
<sequence length="547" mass="59809">MFGLLLPGCCPPNPTCQGATSSCPGYFWNPPDPIVKCPCDYELENDEDLHADLEQLQRHDTAVADLISIALQNNPSTQQTWANARAAAFSVEIAKSALYPSVFLTETLQYSNSQLDEGPPDIIPAATGATGATGAASILPFSNSALNRAQVVDTTVIDTGNTSIATTTFTPSVGEFTTLTSDLSISYLLLDFGGRQATIEAAKQALYNSNWTHNRQVQQVIINVLNTYYTYMGLSALVVARESDLKNAQTNYDAANRLFEAGVRTKLDVLQAKTDLINIQLNIVDLEGQKKVAYGRLANAIGLPSQSEFQVPDIPQDLPIDIVTAGVEQLIDQAKRHRPDLAAAYALHEMRKEEIVIARSSGLPTLGTFVDLQENNDFNNPSLNRHSLSASLVVSAPLFDGFLYVNRERRAQEILRGACANLRAVELNITLDVLTSYFNFKTAVQSLKYSDEFLKYSEEAYEAALIMYREGIGTILDLLNAQRALANARAQKIQARTQWAIALSNISFAAGTLGTPEEIKPWKQKGTRSKPKRVASNKSDKPAVQVK</sequence>
<evidence type="ECO:0000313" key="10">
    <source>
        <dbReference type="Proteomes" id="UP000069902"/>
    </source>
</evidence>
<evidence type="ECO:0000256" key="1">
    <source>
        <dbReference type="ARBA" id="ARBA00004442"/>
    </source>
</evidence>
<dbReference type="SUPFAM" id="SSF56954">
    <property type="entry name" value="Outer membrane efflux proteins (OEP)"/>
    <property type="match status" value="1"/>
</dbReference>
<evidence type="ECO:0000256" key="2">
    <source>
        <dbReference type="ARBA" id="ARBA00007613"/>
    </source>
</evidence>
<keyword evidence="10" id="KW-1185">Reference proteome</keyword>
<keyword evidence="3" id="KW-0813">Transport</keyword>
<keyword evidence="5" id="KW-0812">Transmembrane</keyword>
<evidence type="ECO:0000256" key="4">
    <source>
        <dbReference type="ARBA" id="ARBA00022452"/>
    </source>
</evidence>
<keyword evidence="4" id="KW-1134">Transmembrane beta strand</keyword>
<dbReference type="InterPro" id="IPR028351">
    <property type="entry name" value="CyaE"/>
</dbReference>
<evidence type="ECO:0000313" key="9">
    <source>
        <dbReference type="EMBL" id="CUI17624.1"/>
    </source>
</evidence>
<reference evidence="10" key="1">
    <citation type="submission" date="2015-09" db="EMBL/GenBank/DDBJ databases">
        <authorList>
            <person name="Bertelli C."/>
        </authorList>
    </citation>
    <scope>NUCLEOTIDE SEQUENCE [LARGE SCALE GENOMIC DNA]</scope>
    <source>
        <strain evidence="10">KNic</strain>
    </source>
</reference>
<gene>
    <name evidence="9" type="ORF">PNK_2020</name>
</gene>
<dbReference type="PANTHER" id="PTHR30026">
    <property type="entry name" value="OUTER MEMBRANE PROTEIN TOLC"/>
    <property type="match status" value="1"/>
</dbReference>
<dbReference type="AlphaFoldDB" id="A0A0U5JCM9"/>
<protein>
    <recommendedName>
        <fullName evidence="11">Outer membrane efflux protein</fullName>
    </recommendedName>
</protein>
<evidence type="ECO:0000256" key="7">
    <source>
        <dbReference type="ARBA" id="ARBA00023237"/>
    </source>
</evidence>
<dbReference type="RefSeq" id="WP_059061834.1">
    <property type="nucleotide sequence ID" value="NZ_LN879502.1"/>
</dbReference>
<dbReference type="PANTHER" id="PTHR30026:SF20">
    <property type="entry name" value="OUTER MEMBRANE PROTEIN TOLC"/>
    <property type="match status" value="1"/>
</dbReference>
<evidence type="ECO:0008006" key="11">
    <source>
        <dbReference type="Google" id="ProtNLM"/>
    </source>
</evidence>
<dbReference type="PIRSF" id="PIRSF001892">
    <property type="entry name" value="CyaE"/>
    <property type="match status" value="1"/>
</dbReference>
<dbReference type="GO" id="GO:0015288">
    <property type="term" value="F:porin activity"/>
    <property type="evidence" value="ECO:0007669"/>
    <property type="project" value="TreeGrafter"/>
</dbReference>
<accession>A0A0U5JCM9</accession>
<dbReference type="GO" id="GO:1990281">
    <property type="term" value="C:efflux pump complex"/>
    <property type="evidence" value="ECO:0007669"/>
    <property type="project" value="TreeGrafter"/>
</dbReference>
<dbReference type="Pfam" id="PF02321">
    <property type="entry name" value="OEP"/>
    <property type="match status" value="2"/>
</dbReference>
<proteinExistence type="inferred from homology"/>
<dbReference type="EMBL" id="LN879502">
    <property type="protein sequence ID" value="CUI17624.1"/>
    <property type="molecule type" value="Genomic_DNA"/>
</dbReference>
<comment type="similarity">
    <text evidence="2">Belongs to the outer membrane factor (OMF) (TC 1.B.17) family.</text>
</comment>
<keyword evidence="7" id="KW-0998">Cell outer membrane</keyword>
<keyword evidence="6" id="KW-0472">Membrane</keyword>
<dbReference type="STRING" id="389348.PNK_2020"/>
<dbReference type="GO" id="GO:0009279">
    <property type="term" value="C:cell outer membrane"/>
    <property type="evidence" value="ECO:0007669"/>
    <property type="project" value="UniProtKB-SubCell"/>
</dbReference>
<feature type="compositionally biased region" description="Basic residues" evidence="8">
    <location>
        <begin position="522"/>
        <end position="535"/>
    </location>
</feature>
<evidence type="ECO:0000256" key="3">
    <source>
        <dbReference type="ARBA" id="ARBA00022448"/>
    </source>
</evidence>
<dbReference type="KEGG" id="pnl:PNK_2020"/>
<feature type="region of interest" description="Disordered" evidence="8">
    <location>
        <begin position="517"/>
        <end position="547"/>
    </location>
</feature>
<evidence type="ECO:0000256" key="5">
    <source>
        <dbReference type="ARBA" id="ARBA00022692"/>
    </source>
</evidence>
<comment type="subcellular location">
    <subcellularLocation>
        <location evidence="1">Cell outer membrane</location>
    </subcellularLocation>
</comment>
<dbReference type="InterPro" id="IPR051906">
    <property type="entry name" value="TolC-like"/>
</dbReference>
<dbReference type="GO" id="GO:0015562">
    <property type="term" value="F:efflux transmembrane transporter activity"/>
    <property type="evidence" value="ECO:0007669"/>
    <property type="project" value="InterPro"/>
</dbReference>
<evidence type="ECO:0000256" key="6">
    <source>
        <dbReference type="ARBA" id="ARBA00023136"/>
    </source>
</evidence>
<name>A0A0U5JCM9_9BACT</name>